<dbReference type="FunFam" id="3.30.70.2460:FF:000001">
    <property type="entry name" value="DNA repair protein Rad4 family"/>
    <property type="match status" value="1"/>
</dbReference>
<dbReference type="Proteomes" id="UP000322245">
    <property type="component" value="Unassembled WGS sequence"/>
</dbReference>
<dbReference type="GO" id="GO:0003697">
    <property type="term" value="F:single-stranded DNA binding"/>
    <property type="evidence" value="ECO:0007669"/>
    <property type="project" value="TreeGrafter"/>
</dbReference>
<feature type="compositionally biased region" description="Pro residues" evidence="7">
    <location>
        <begin position="106"/>
        <end position="115"/>
    </location>
</feature>
<protein>
    <recommendedName>
        <fullName evidence="13">Xeroderma pigmentosum group C-complementing protein</fullName>
    </recommendedName>
</protein>
<dbReference type="Pfam" id="PF10403">
    <property type="entry name" value="BHD_1"/>
    <property type="match status" value="1"/>
</dbReference>
<dbReference type="SMART" id="SM01032">
    <property type="entry name" value="BHD_3"/>
    <property type="match status" value="1"/>
</dbReference>
<feature type="compositionally biased region" description="Acidic residues" evidence="7">
    <location>
        <begin position="1048"/>
        <end position="1058"/>
    </location>
</feature>
<dbReference type="EMBL" id="NIDF01000024">
    <property type="protein sequence ID" value="TYJ56454.1"/>
    <property type="molecule type" value="Genomic_DNA"/>
</dbReference>
<feature type="compositionally biased region" description="Acidic residues" evidence="7">
    <location>
        <begin position="868"/>
        <end position="878"/>
    </location>
</feature>
<feature type="compositionally biased region" description="Acidic residues" evidence="7">
    <location>
        <begin position="397"/>
        <end position="410"/>
    </location>
</feature>
<comment type="subcellular location">
    <subcellularLocation>
        <location evidence="1">Nucleus</location>
    </subcellularLocation>
</comment>
<feature type="compositionally biased region" description="Basic and acidic residues" evidence="7">
    <location>
        <begin position="1027"/>
        <end position="1043"/>
    </location>
</feature>
<evidence type="ECO:0000259" key="9">
    <source>
        <dbReference type="SMART" id="SM01031"/>
    </source>
</evidence>
<feature type="compositionally biased region" description="Acidic residues" evidence="7">
    <location>
        <begin position="134"/>
        <end position="144"/>
    </location>
</feature>
<organism evidence="11 12">
    <name type="scientific">Cryptococcus floricola</name>
    <dbReference type="NCBI Taxonomy" id="2591691"/>
    <lineage>
        <taxon>Eukaryota</taxon>
        <taxon>Fungi</taxon>
        <taxon>Dikarya</taxon>
        <taxon>Basidiomycota</taxon>
        <taxon>Agaricomycotina</taxon>
        <taxon>Tremellomycetes</taxon>
        <taxon>Tremellales</taxon>
        <taxon>Cryptococcaceae</taxon>
        <taxon>Cryptococcus</taxon>
    </lineage>
</organism>
<keyword evidence="6" id="KW-0175">Coiled coil</keyword>
<evidence type="ECO:0000259" key="10">
    <source>
        <dbReference type="SMART" id="SM01032"/>
    </source>
</evidence>
<feature type="domain" description="Rad4 beta-hairpin" evidence="9">
    <location>
        <begin position="632"/>
        <end position="694"/>
    </location>
</feature>
<name>A0A5D3B143_9TREE</name>
<evidence type="ECO:0000313" key="11">
    <source>
        <dbReference type="EMBL" id="TYJ56454.1"/>
    </source>
</evidence>
<feature type="region of interest" description="Disordered" evidence="7">
    <location>
        <begin position="816"/>
        <end position="1058"/>
    </location>
</feature>
<evidence type="ECO:0000256" key="5">
    <source>
        <dbReference type="ARBA" id="ARBA00023242"/>
    </source>
</evidence>
<feature type="region of interest" description="Disordered" evidence="7">
    <location>
        <begin position="370"/>
        <end position="460"/>
    </location>
</feature>
<evidence type="ECO:0000256" key="1">
    <source>
        <dbReference type="ARBA" id="ARBA00004123"/>
    </source>
</evidence>
<comment type="similarity">
    <text evidence="2">Belongs to the XPC family.</text>
</comment>
<evidence type="ECO:0000256" key="7">
    <source>
        <dbReference type="SAM" id="MobiDB-lite"/>
    </source>
</evidence>
<feature type="compositionally biased region" description="Polar residues" evidence="7">
    <location>
        <begin position="75"/>
        <end position="90"/>
    </location>
</feature>
<dbReference type="Gene3D" id="3.30.60.290">
    <property type="entry name" value="Rad4, beta-hairpin domain BHD2"/>
    <property type="match status" value="1"/>
</dbReference>
<dbReference type="Gene3D" id="3.30.70.2460">
    <property type="entry name" value="Rad4, beta-hairpin domain BHD3"/>
    <property type="match status" value="1"/>
</dbReference>
<evidence type="ECO:0008006" key="13">
    <source>
        <dbReference type="Google" id="ProtNLM"/>
    </source>
</evidence>
<dbReference type="GO" id="GO:0000111">
    <property type="term" value="C:nucleotide-excision repair factor 2 complex"/>
    <property type="evidence" value="ECO:0007669"/>
    <property type="project" value="TreeGrafter"/>
</dbReference>
<dbReference type="InterPro" id="IPR018328">
    <property type="entry name" value="Rad4_beta-hairpin_dom3"/>
</dbReference>
<dbReference type="InterPro" id="IPR018327">
    <property type="entry name" value="BHD_2"/>
</dbReference>
<feature type="region of interest" description="Disordered" evidence="7">
    <location>
        <begin position="1"/>
        <end position="144"/>
    </location>
</feature>
<dbReference type="InterPro" id="IPR036985">
    <property type="entry name" value="Transglutaminase-like_sf"/>
</dbReference>
<evidence type="ECO:0000256" key="4">
    <source>
        <dbReference type="ARBA" id="ARBA00023204"/>
    </source>
</evidence>
<dbReference type="Pfam" id="PF10404">
    <property type="entry name" value="BHD_2"/>
    <property type="match status" value="1"/>
</dbReference>
<evidence type="ECO:0000256" key="6">
    <source>
        <dbReference type="SAM" id="Coils"/>
    </source>
</evidence>
<feature type="coiled-coil region" evidence="6">
    <location>
        <begin position="765"/>
        <end position="801"/>
    </location>
</feature>
<keyword evidence="4" id="KW-0234">DNA repair</keyword>
<dbReference type="GO" id="GO:0006298">
    <property type="term" value="P:mismatch repair"/>
    <property type="evidence" value="ECO:0007669"/>
    <property type="project" value="TreeGrafter"/>
</dbReference>
<sequence length="1058" mass="118239">MSASRPKRKMIIPRPRGIQAIAATLPHGSPAAAQSGKATPAASAGSSRSTPRPATSNKGRGEKEVKGKGKSIGSTAVSPISIASTVQVISSDDDEEDEDLEEVPIPTAPSSPYPNTPISQPTGTSTPLVGEHAAEDEDDEDEEDDGVIHLEIGGETAEEKAKRIALMNRKKPMTARDRALRLEVHKVHVIALLASSSQRNRWCNDTLLKARLLSLLPHPLQAAFNIPPSRFPDRAQRSRLFFDALQTLVTWWSQTFFDISDYNLGIRTRPWDDVQEFIESIPKEQLRTLPKYEEEKSGKKGKAREGNPVLETLEQECGGERLRSINSLMKKALQQEGSRDVSAQLFVSLARAAGLGARLVTSLQAVPWKAEKAGTKKKKPHGAGKGGRTVASRQGMGDDEADEDEDEMEEVPIPGVSNGEKKSNTRGAGKRRLQDPADLYRLRKYRPPPQKLGSKRKVQQDISDQPPVFWAEIFSRSDQRWIPVDPVRGVIRKKQHYEPTSDSGPVRMLYVVAFEEDGYARDVTLRYTKNFYAKTSKLRPPTRPDEADWWSQSVMGFLRRPYRLNRDDLEDAELEMSQESEKMPQHMSGFKDHPIYVLKRHLRQTQVLSANTNPIGHFKGEPVFRRSSVLEVKTPENWLRSGRITKPNQDPLKWIKQRAVTLEKRRRMELAKEQGEEMEQGLYAEWQTEVYVPPAIVDGVIPRNAFGNIDLYAPTMLPVGAVHLPYKGIAKVAKSLNISYAEAVTGFEFKKQRAVPTLSGIVVAAENKQLVLEAYEESTAAAEERERVKREERALKRWVKLVNGLRVRLRLREEYGGTGDTANPLGEAPDPEDTNNLPRRPGGKTAKDVLAAAHKKGTRAWEDSVGREEEDAVDEGMEEVGVPEPALPRDEVKLEREEEKEKEEENEKEEEKEKEEAGVEAQASTKPKVMLRFNNPRSNAASPALPIHTSPAPSKRATRQRQPPRQSTRAAGKRKARTPSEEEEEETSEDEILEIPKTSRGKGKSTKAAPTPHVAGGGRSLRSRGGKTKEQEEEERLKNERMRLALASDDDASEEDYL</sequence>
<dbReference type="PANTHER" id="PTHR12135">
    <property type="entry name" value="DNA REPAIR PROTEIN XP-C / RAD4"/>
    <property type="match status" value="1"/>
</dbReference>
<dbReference type="Pfam" id="PF10405">
    <property type="entry name" value="BHD_3"/>
    <property type="match status" value="1"/>
</dbReference>
<gene>
    <name evidence="11" type="ORF">B9479_002857</name>
</gene>
<keyword evidence="5" id="KW-0539">Nucleus</keyword>
<dbReference type="InterPro" id="IPR042488">
    <property type="entry name" value="Rad4_BHD3_sf"/>
</dbReference>
<dbReference type="PANTHER" id="PTHR12135:SF0">
    <property type="entry name" value="DNA REPAIR PROTEIN COMPLEMENTING XP-C CELLS"/>
    <property type="match status" value="1"/>
</dbReference>
<feature type="compositionally biased region" description="Basic residues" evidence="7">
    <location>
        <begin position="1"/>
        <end position="11"/>
    </location>
</feature>
<feature type="compositionally biased region" description="Basic and acidic residues" evidence="7">
    <location>
        <begin position="432"/>
        <end position="441"/>
    </location>
</feature>
<dbReference type="Pfam" id="PF03835">
    <property type="entry name" value="Rad4"/>
    <property type="match status" value="1"/>
</dbReference>
<dbReference type="InterPro" id="IPR038765">
    <property type="entry name" value="Papain-like_cys_pep_sf"/>
</dbReference>
<keyword evidence="12" id="KW-1185">Reference proteome</keyword>
<evidence type="ECO:0000256" key="3">
    <source>
        <dbReference type="ARBA" id="ARBA00022763"/>
    </source>
</evidence>
<feature type="compositionally biased region" description="Acidic residues" evidence="7">
    <location>
        <begin position="981"/>
        <end position="993"/>
    </location>
</feature>
<dbReference type="Gene3D" id="3.90.260.10">
    <property type="entry name" value="Transglutaminase-like"/>
    <property type="match status" value="1"/>
</dbReference>
<dbReference type="GO" id="GO:0071942">
    <property type="term" value="C:XPC complex"/>
    <property type="evidence" value="ECO:0007669"/>
    <property type="project" value="TreeGrafter"/>
</dbReference>
<feature type="domain" description="Rad4 beta-hairpin" evidence="10">
    <location>
        <begin position="701"/>
        <end position="775"/>
    </location>
</feature>
<proteinExistence type="inferred from homology"/>
<feature type="compositionally biased region" description="Polar residues" evidence="7">
    <location>
        <begin position="116"/>
        <end position="127"/>
    </location>
</feature>
<keyword evidence="3" id="KW-0227">DNA damage</keyword>
<dbReference type="SUPFAM" id="SSF54001">
    <property type="entry name" value="Cysteine proteinases"/>
    <property type="match status" value="1"/>
</dbReference>
<reference evidence="11 12" key="1">
    <citation type="submission" date="2017-05" db="EMBL/GenBank/DDBJ databases">
        <title>The Genome Sequence of Tsuchiyaea wingfieldii DSM 27421.</title>
        <authorList>
            <person name="Cuomo C."/>
            <person name="Passer A."/>
            <person name="Billmyre B."/>
            <person name="Heitman J."/>
        </authorList>
    </citation>
    <scope>NUCLEOTIDE SEQUENCE [LARGE SCALE GENOMIC DNA]</scope>
    <source>
        <strain evidence="11 12">DSM 27421</strain>
    </source>
</reference>
<dbReference type="InterPro" id="IPR004583">
    <property type="entry name" value="DNA_repair_Rad4"/>
</dbReference>
<dbReference type="InterPro" id="IPR018325">
    <property type="entry name" value="Rad4/PNGase_transGLS-fold"/>
</dbReference>
<dbReference type="GO" id="GO:0005737">
    <property type="term" value="C:cytoplasm"/>
    <property type="evidence" value="ECO:0007669"/>
    <property type="project" value="TreeGrafter"/>
</dbReference>
<dbReference type="GO" id="GO:0003684">
    <property type="term" value="F:damaged DNA binding"/>
    <property type="evidence" value="ECO:0007669"/>
    <property type="project" value="InterPro"/>
</dbReference>
<dbReference type="AlphaFoldDB" id="A0A5D3B143"/>
<dbReference type="SMART" id="SM01030">
    <property type="entry name" value="BHD_1"/>
    <property type="match status" value="1"/>
</dbReference>
<dbReference type="InterPro" id="IPR018326">
    <property type="entry name" value="Rad4_beta-hairpin_dom1"/>
</dbReference>
<feature type="compositionally biased region" description="Low complexity" evidence="7">
    <location>
        <begin position="960"/>
        <end position="970"/>
    </location>
</feature>
<comment type="caution">
    <text evidence="11">The sequence shown here is derived from an EMBL/GenBank/DDBJ whole genome shotgun (WGS) entry which is preliminary data.</text>
</comment>
<feature type="compositionally biased region" description="Polar residues" evidence="7">
    <location>
        <begin position="44"/>
        <end position="57"/>
    </location>
</feature>
<evidence type="ECO:0000313" key="12">
    <source>
        <dbReference type="Proteomes" id="UP000322245"/>
    </source>
</evidence>
<accession>A0A5D3B143</accession>
<dbReference type="SMART" id="SM01031">
    <property type="entry name" value="BHD_2"/>
    <property type="match status" value="1"/>
</dbReference>
<evidence type="ECO:0000259" key="8">
    <source>
        <dbReference type="SMART" id="SM01030"/>
    </source>
</evidence>
<evidence type="ECO:0000256" key="2">
    <source>
        <dbReference type="ARBA" id="ARBA00009525"/>
    </source>
</evidence>
<feature type="domain" description="Rad4 beta-hairpin" evidence="8">
    <location>
        <begin position="579"/>
        <end position="630"/>
    </location>
</feature>
<feature type="compositionally biased region" description="Acidic residues" evidence="7">
    <location>
        <begin position="91"/>
        <end position="102"/>
    </location>
</feature>
<feature type="compositionally biased region" description="Basic and acidic residues" evidence="7">
    <location>
        <begin position="887"/>
        <end position="917"/>
    </location>
</feature>
<dbReference type="Gene3D" id="2.20.20.110">
    <property type="entry name" value="Rad4, beta-hairpin domain BHD1"/>
    <property type="match status" value="1"/>
</dbReference>
<dbReference type="GO" id="GO:0006289">
    <property type="term" value="P:nucleotide-excision repair"/>
    <property type="evidence" value="ECO:0007669"/>
    <property type="project" value="InterPro"/>
</dbReference>